<proteinExistence type="predicted"/>
<gene>
    <name evidence="2" type="ORF">HK23_02155</name>
</gene>
<dbReference type="InterPro" id="IPR026001">
    <property type="entry name" value="Abi-like_C"/>
</dbReference>
<protein>
    <recommendedName>
        <fullName evidence="1">Abortive infection protein-like C-terminal domain-containing protein</fullName>
    </recommendedName>
</protein>
<evidence type="ECO:0000313" key="2">
    <source>
        <dbReference type="EMBL" id="OUJ06372.1"/>
    </source>
</evidence>
<dbReference type="EMBL" id="JOPG01000011">
    <property type="protein sequence ID" value="OUJ06372.1"/>
    <property type="molecule type" value="Genomic_DNA"/>
</dbReference>
<comment type="caution">
    <text evidence="2">The sequence shown here is derived from an EMBL/GenBank/DDBJ whole genome shotgun (WGS) entry which is preliminary data.</text>
</comment>
<evidence type="ECO:0000313" key="3">
    <source>
        <dbReference type="Proteomes" id="UP000242683"/>
    </source>
</evidence>
<evidence type="ECO:0000259" key="1">
    <source>
        <dbReference type="Pfam" id="PF14355"/>
    </source>
</evidence>
<dbReference type="Pfam" id="PF14355">
    <property type="entry name" value="Abi_C"/>
    <property type="match status" value="1"/>
</dbReference>
<reference evidence="3" key="1">
    <citation type="submission" date="2014-06" db="EMBL/GenBank/DDBJ databases">
        <authorList>
            <person name="Winans N.J."/>
            <person name="Newell P.D."/>
            <person name="Douglas A.E."/>
        </authorList>
    </citation>
    <scope>NUCLEOTIDE SEQUENCE [LARGE SCALE GENOMIC DNA]</scope>
    <source>
        <strain evidence="3">DsW_057</strain>
    </source>
</reference>
<sequence>MNVIEKIPTSIIGLLSQIFPDRYTQAEIDALFLFSGAPEPIPDGSKATKVQAWLRQINLMSNEPLKILGSILDDFLEKQSPGNTFWLNSTDDHVAKLAAEKDRIRETLTREGLTYVRGGNIVKGGAVSTISLDESVKKYGLKSVDIEIQRALSQIEQDPHAAAQYAGNVLEAVLKAYLDHKRKAYNTTDTLAELWKSAADVIGLRPADWDNKDLKRIASGLYSIVDGIAHLRNAKSSAHGRSEEQFQNITIKPRHARLAIHSAHTVCAYVLELFE</sequence>
<feature type="domain" description="Abortive infection protein-like C-terminal" evidence="1">
    <location>
        <begin position="193"/>
        <end position="271"/>
    </location>
</feature>
<dbReference type="AlphaFoldDB" id="A0A1Y3G6H2"/>
<accession>A0A1Y3G6H2</accession>
<organism evidence="2 3">
    <name type="scientific">Acetobacter malorum</name>
    <dbReference type="NCBI Taxonomy" id="178901"/>
    <lineage>
        <taxon>Bacteria</taxon>
        <taxon>Pseudomonadati</taxon>
        <taxon>Pseudomonadota</taxon>
        <taxon>Alphaproteobacteria</taxon>
        <taxon>Acetobacterales</taxon>
        <taxon>Acetobacteraceae</taxon>
        <taxon>Acetobacter</taxon>
    </lineage>
</organism>
<dbReference type="OrthoDB" id="2678579at2"/>
<name>A0A1Y3G6H2_9PROT</name>
<dbReference type="Proteomes" id="UP000242683">
    <property type="component" value="Unassembled WGS sequence"/>
</dbReference>
<dbReference type="RefSeq" id="WP_086653273.1">
    <property type="nucleotide sequence ID" value="NZ_JOPG01000011.1"/>
</dbReference>